<name>A0A1X6NZA2_PORUM</name>
<feature type="compositionally biased region" description="Low complexity" evidence="1">
    <location>
        <begin position="23"/>
        <end position="33"/>
    </location>
</feature>
<dbReference type="EMBL" id="KV918972">
    <property type="protein sequence ID" value="OSX73939.1"/>
    <property type="molecule type" value="Genomic_DNA"/>
</dbReference>
<keyword evidence="3" id="KW-1185">Reference proteome</keyword>
<accession>A0A1X6NZA2</accession>
<dbReference type="AlphaFoldDB" id="A0A1X6NZA2"/>
<evidence type="ECO:0000313" key="2">
    <source>
        <dbReference type="EMBL" id="OSX73939.1"/>
    </source>
</evidence>
<gene>
    <name evidence="2" type="ORF">BU14_0319s0027</name>
</gene>
<evidence type="ECO:0000313" key="3">
    <source>
        <dbReference type="Proteomes" id="UP000218209"/>
    </source>
</evidence>
<evidence type="ECO:0000256" key="1">
    <source>
        <dbReference type="SAM" id="MobiDB-lite"/>
    </source>
</evidence>
<feature type="compositionally biased region" description="Basic and acidic residues" evidence="1">
    <location>
        <begin position="42"/>
        <end position="58"/>
    </location>
</feature>
<protein>
    <submittedName>
        <fullName evidence="2">Uncharacterized protein</fullName>
    </submittedName>
</protein>
<feature type="compositionally biased region" description="Polar residues" evidence="1">
    <location>
        <begin position="142"/>
        <end position="153"/>
    </location>
</feature>
<proteinExistence type="predicted"/>
<sequence length="163" mass="16619">MGHPPRSPVLPLPWCAWAVHPRSLPLSSTTGSPGTPPPPVATDRRSVHSCTDRCDVRSCHAAAAAAPTAATTPYLPAPPDPSGDGLNSSAHVSTTEADGATSAALTCAPRQPPSALPDPVGGGPRRASAATAPPQNVPPSPHTTSNRRSSSSVWDARCRQAHL</sequence>
<feature type="compositionally biased region" description="Polar residues" evidence="1">
    <location>
        <begin position="85"/>
        <end position="96"/>
    </location>
</feature>
<feature type="compositionally biased region" description="Low complexity" evidence="1">
    <location>
        <begin position="61"/>
        <end position="74"/>
    </location>
</feature>
<reference evidence="2 3" key="1">
    <citation type="submission" date="2017-03" db="EMBL/GenBank/DDBJ databases">
        <title>WGS assembly of Porphyra umbilicalis.</title>
        <authorList>
            <person name="Brawley S.H."/>
            <person name="Blouin N.A."/>
            <person name="Ficko-Blean E."/>
            <person name="Wheeler G.L."/>
            <person name="Lohr M."/>
            <person name="Goodson H.V."/>
            <person name="Jenkins J.W."/>
            <person name="Blaby-Haas C.E."/>
            <person name="Helliwell K.E."/>
            <person name="Chan C."/>
            <person name="Marriage T."/>
            <person name="Bhattacharya D."/>
            <person name="Klein A.S."/>
            <person name="Badis Y."/>
            <person name="Brodie J."/>
            <person name="Cao Y."/>
            <person name="Collen J."/>
            <person name="Dittami S.M."/>
            <person name="Gachon C.M."/>
            <person name="Green B.R."/>
            <person name="Karpowicz S."/>
            <person name="Kim J.W."/>
            <person name="Kudahl U."/>
            <person name="Lin S."/>
            <person name="Michel G."/>
            <person name="Mittag M."/>
            <person name="Olson B.J."/>
            <person name="Pangilinan J."/>
            <person name="Peng Y."/>
            <person name="Qiu H."/>
            <person name="Shu S."/>
            <person name="Singer J.T."/>
            <person name="Smith A.G."/>
            <person name="Sprecher B.N."/>
            <person name="Wagner V."/>
            <person name="Wang W."/>
            <person name="Wang Z.-Y."/>
            <person name="Yan J."/>
            <person name="Yarish C."/>
            <person name="Zoeuner-Riek S."/>
            <person name="Zhuang Y."/>
            <person name="Zou Y."/>
            <person name="Lindquist E.A."/>
            <person name="Grimwood J."/>
            <person name="Barry K."/>
            <person name="Rokhsar D.S."/>
            <person name="Schmutz J."/>
            <person name="Stiller J.W."/>
            <person name="Grossman A.R."/>
            <person name="Prochnik S.E."/>
        </authorList>
    </citation>
    <scope>NUCLEOTIDE SEQUENCE [LARGE SCALE GENOMIC DNA]</scope>
    <source>
        <strain evidence="2">4086291</strain>
    </source>
</reference>
<organism evidence="2 3">
    <name type="scientific">Porphyra umbilicalis</name>
    <name type="common">Purple laver</name>
    <name type="synonym">Red alga</name>
    <dbReference type="NCBI Taxonomy" id="2786"/>
    <lineage>
        <taxon>Eukaryota</taxon>
        <taxon>Rhodophyta</taxon>
        <taxon>Bangiophyceae</taxon>
        <taxon>Bangiales</taxon>
        <taxon>Bangiaceae</taxon>
        <taxon>Porphyra</taxon>
    </lineage>
</organism>
<feature type="region of interest" description="Disordered" evidence="1">
    <location>
        <begin position="23"/>
        <end position="163"/>
    </location>
</feature>
<dbReference type="Proteomes" id="UP000218209">
    <property type="component" value="Unassembled WGS sequence"/>
</dbReference>